<evidence type="ECO:0000256" key="1">
    <source>
        <dbReference type="SAM" id="MobiDB-lite"/>
    </source>
</evidence>
<dbReference type="AlphaFoldDB" id="A0AA38H3E4"/>
<dbReference type="GeneID" id="77729604"/>
<protein>
    <submittedName>
        <fullName evidence="2">Uncharacterized protein</fullName>
    </submittedName>
</protein>
<evidence type="ECO:0000313" key="3">
    <source>
        <dbReference type="Proteomes" id="UP001164286"/>
    </source>
</evidence>
<sequence length="299" mass="32989">MDTFDDLNGQEQMMALINASTSMTQTTNGKAKPTISLERNGRKLDIVPHRMVSTESVKLKDGARGMPKQAAARPAKRTRLSNAAPSPPPQVDDDDWESDDSDDDDDDDDPWECIKANIALINALNPDELAYSISIDKSQVHTAHMDDFVNGLIALKDLPPGCIDIAGPEGLAGENLARAYVIERRIEHAEDEEAEAMYQKMIKGRVGKDGKTRGPMSIATMMGEGTLEEQLADPVKAKAWRERSKVEMAQMLEMSGDSVSEDSTEMRRSVQVMLDAIRADEREEEAQEAEEQAKVSELL</sequence>
<name>A0AA38H3E4_9TREE</name>
<dbReference type="EMBL" id="JAKWFO010000009">
    <property type="protein sequence ID" value="KAI9633398.1"/>
    <property type="molecule type" value="Genomic_DNA"/>
</dbReference>
<dbReference type="Proteomes" id="UP001164286">
    <property type="component" value="Unassembled WGS sequence"/>
</dbReference>
<accession>A0AA38H3E4</accession>
<proteinExistence type="predicted"/>
<dbReference type="RefSeq" id="XP_052943175.1">
    <property type="nucleotide sequence ID" value="XM_053090399.1"/>
</dbReference>
<reference evidence="2" key="1">
    <citation type="journal article" date="2022" name="G3 (Bethesda)">
        <title>High quality genome of the basidiomycete yeast Dioszegia hungarica PDD-24b-2 isolated from cloud water.</title>
        <authorList>
            <person name="Jarrige D."/>
            <person name="Haridas S."/>
            <person name="Bleykasten-Grosshans C."/>
            <person name="Joly M."/>
            <person name="Nadalig T."/>
            <person name="Sancelme M."/>
            <person name="Vuilleumier S."/>
            <person name="Grigoriev I.V."/>
            <person name="Amato P."/>
            <person name="Bringel F."/>
        </authorList>
    </citation>
    <scope>NUCLEOTIDE SEQUENCE</scope>
    <source>
        <strain evidence="2">PDD-24b-2</strain>
    </source>
</reference>
<organism evidence="2 3">
    <name type="scientific">Dioszegia hungarica</name>
    <dbReference type="NCBI Taxonomy" id="4972"/>
    <lineage>
        <taxon>Eukaryota</taxon>
        <taxon>Fungi</taxon>
        <taxon>Dikarya</taxon>
        <taxon>Basidiomycota</taxon>
        <taxon>Agaricomycotina</taxon>
        <taxon>Tremellomycetes</taxon>
        <taxon>Tremellales</taxon>
        <taxon>Bulleribasidiaceae</taxon>
        <taxon>Dioszegia</taxon>
    </lineage>
</organism>
<feature type="compositionally biased region" description="Acidic residues" evidence="1">
    <location>
        <begin position="91"/>
        <end position="111"/>
    </location>
</feature>
<keyword evidence="3" id="KW-1185">Reference proteome</keyword>
<evidence type="ECO:0000313" key="2">
    <source>
        <dbReference type="EMBL" id="KAI9633398.1"/>
    </source>
</evidence>
<gene>
    <name evidence="2" type="ORF">MKK02DRAFT_39019</name>
</gene>
<comment type="caution">
    <text evidence="2">The sequence shown here is derived from an EMBL/GenBank/DDBJ whole genome shotgun (WGS) entry which is preliminary data.</text>
</comment>
<feature type="region of interest" description="Disordered" evidence="1">
    <location>
        <begin position="51"/>
        <end position="111"/>
    </location>
</feature>